<gene>
    <name evidence="1" type="ORF">GPLA_3619</name>
</gene>
<keyword evidence="2" id="KW-1185">Reference proteome</keyword>
<dbReference type="Gene3D" id="2.40.160.10">
    <property type="entry name" value="Porin"/>
    <property type="match status" value="1"/>
</dbReference>
<dbReference type="Proteomes" id="UP000006322">
    <property type="component" value="Unassembled WGS sequence"/>
</dbReference>
<evidence type="ECO:0000313" key="1">
    <source>
        <dbReference type="EMBL" id="GAC34507.1"/>
    </source>
</evidence>
<organism evidence="1 2">
    <name type="scientific">Paraglaciecola polaris LMG 21857</name>
    <dbReference type="NCBI Taxonomy" id="1129793"/>
    <lineage>
        <taxon>Bacteria</taxon>
        <taxon>Pseudomonadati</taxon>
        <taxon>Pseudomonadota</taxon>
        <taxon>Gammaproteobacteria</taxon>
        <taxon>Alteromonadales</taxon>
        <taxon>Alteromonadaceae</taxon>
        <taxon>Paraglaciecola</taxon>
    </lineage>
</organism>
<protein>
    <submittedName>
        <fullName evidence="1">Phosphate-selective porin O and P</fullName>
    </submittedName>
</protein>
<dbReference type="SUPFAM" id="SSF56935">
    <property type="entry name" value="Porins"/>
    <property type="match status" value="1"/>
</dbReference>
<sequence length="372" mass="41558">MSAYLISAASLAQPYDAGEQGRFVIAGYGDVKYEESDLLDSSAFSARFVPIFLFSLNDKMHVEAETEISLNEAGETEVELEYADIHYFLTDTTTVTVGKFLLPFGQFSANFHPSWINRTPWTPGIYGSHGSAQAMTPLLPILSDVGIAVQQTFFFTSQQKIFLDLYVTNGARAEAHNDGDEIIEDHAEDEEVVDEHTEAFPEVEFAATSGDNNKNKAFGGRIAYAFLPAIEIGASYYTAKYDEEERLSITAQGMDINVIGSRYLIRGEYILTETDGLEEADEHAEETINAFKRNGWYLQGVLQAGQIWPQLGGTELVVEYAKTNKFAKAKRWVAGLNYWLDPRSVIKFSYEETDIEEGDGDQRLAVQYSYGF</sequence>
<proteinExistence type="predicted"/>
<dbReference type="EMBL" id="BAER01000112">
    <property type="protein sequence ID" value="GAC34507.1"/>
    <property type="molecule type" value="Genomic_DNA"/>
</dbReference>
<name>K6ZW81_9ALTE</name>
<reference evidence="2" key="1">
    <citation type="journal article" date="2014" name="Environ. Microbiol.">
        <title>Comparative genomics of the marine bacterial genus Glaciecola reveals the high degree of genomic diversity and genomic characteristic for cold adaptation.</title>
        <authorList>
            <person name="Qin Q.L."/>
            <person name="Xie B.B."/>
            <person name="Yu Y."/>
            <person name="Shu Y.L."/>
            <person name="Rong J.C."/>
            <person name="Zhang Y.J."/>
            <person name="Zhao D.L."/>
            <person name="Chen X.L."/>
            <person name="Zhang X.Y."/>
            <person name="Chen B."/>
            <person name="Zhou B.C."/>
            <person name="Zhang Y.Z."/>
        </authorList>
    </citation>
    <scope>NUCLEOTIDE SEQUENCE [LARGE SCALE GENOMIC DNA]</scope>
    <source>
        <strain evidence="2">LMG 21857</strain>
    </source>
</reference>
<dbReference type="OrthoDB" id="106501at2"/>
<comment type="caution">
    <text evidence="1">The sequence shown here is derived from an EMBL/GenBank/DDBJ whole genome shotgun (WGS) entry which is preliminary data.</text>
</comment>
<dbReference type="AlphaFoldDB" id="K6ZW81"/>
<evidence type="ECO:0000313" key="2">
    <source>
        <dbReference type="Proteomes" id="UP000006322"/>
    </source>
</evidence>
<dbReference type="STRING" id="1129793.GPLA_3619"/>
<dbReference type="InterPro" id="IPR023614">
    <property type="entry name" value="Porin_dom_sf"/>
</dbReference>
<accession>K6ZW81</accession>